<dbReference type="EC" id="2.4.-.-" evidence="5"/>
<dbReference type="PANTHER" id="PTHR43179:SF12">
    <property type="entry name" value="GALACTOFURANOSYLTRANSFERASE GLFT2"/>
    <property type="match status" value="1"/>
</dbReference>
<keyword evidence="2 5" id="KW-0328">Glycosyltransferase</keyword>
<dbReference type="AlphaFoldDB" id="A0A940S2W3"/>
<dbReference type="SUPFAM" id="SSF53448">
    <property type="entry name" value="Nucleotide-diphospho-sugar transferases"/>
    <property type="match status" value="1"/>
</dbReference>
<comment type="similarity">
    <text evidence="1">Belongs to the glycosyltransferase 2 family.</text>
</comment>
<dbReference type="RefSeq" id="WP_209362908.1">
    <property type="nucleotide sequence ID" value="NZ_JAGISH010000013.1"/>
</dbReference>
<dbReference type="GO" id="GO:0016757">
    <property type="term" value="F:glycosyltransferase activity"/>
    <property type="evidence" value="ECO:0007669"/>
    <property type="project" value="UniProtKB-KW"/>
</dbReference>
<comment type="caution">
    <text evidence="5">The sequence shown here is derived from an EMBL/GenBank/DDBJ whole genome shotgun (WGS) entry which is preliminary data.</text>
</comment>
<dbReference type="InterPro" id="IPR001173">
    <property type="entry name" value="Glyco_trans_2-like"/>
</dbReference>
<proteinExistence type="inferred from homology"/>
<dbReference type="Pfam" id="PF00535">
    <property type="entry name" value="Glycos_transf_2"/>
    <property type="match status" value="1"/>
</dbReference>
<evidence type="ECO:0000313" key="6">
    <source>
        <dbReference type="Proteomes" id="UP000675940"/>
    </source>
</evidence>
<accession>A0A940S2W3</accession>
<evidence type="ECO:0000313" key="5">
    <source>
        <dbReference type="EMBL" id="MBP0484491.1"/>
    </source>
</evidence>
<dbReference type="Gene3D" id="3.40.50.2000">
    <property type="entry name" value="Glycogen Phosphorylase B"/>
    <property type="match status" value="1"/>
</dbReference>
<evidence type="ECO:0000256" key="3">
    <source>
        <dbReference type="ARBA" id="ARBA00022679"/>
    </source>
</evidence>
<dbReference type="InterPro" id="IPR029044">
    <property type="entry name" value="Nucleotide-diphossugar_trans"/>
</dbReference>
<dbReference type="PANTHER" id="PTHR43179">
    <property type="entry name" value="RHAMNOSYLTRANSFERASE WBBL"/>
    <property type="match status" value="1"/>
</dbReference>
<evidence type="ECO:0000256" key="2">
    <source>
        <dbReference type="ARBA" id="ARBA00022676"/>
    </source>
</evidence>
<reference evidence="5" key="1">
    <citation type="submission" date="2021-03" db="EMBL/GenBank/DDBJ databases">
        <title>Sagittula salina sp. nov. strain M10.9X isolated from the marine waste.</title>
        <authorList>
            <person name="Satari L."/>
            <person name="Molina-Menor E."/>
            <person name="Vidal-Verdu A."/>
            <person name="Pascual J."/>
            <person name="Pereto J."/>
            <person name="Porcar M."/>
        </authorList>
    </citation>
    <scope>NUCLEOTIDE SEQUENCE</scope>
    <source>
        <strain evidence="5">M10.9X</strain>
    </source>
</reference>
<keyword evidence="3 5" id="KW-0808">Transferase</keyword>
<feature type="domain" description="Glycosyltransferase 2-like" evidence="4">
    <location>
        <begin position="96"/>
        <end position="206"/>
    </location>
</feature>
<name>A0A940S2W3_9RHOB</name>
<sequence>MYHRARRLFALYAAWHLPADRLARRHDRLRLLPGFLWRATRCLPQALRWVRHRDPVARARVKQVLGLHGRDTRFFDPRLFEPQLPARPPRGGGVTLVMPVYTPPGGNAALLQQALARVAQTDLTWRIVLVEDASPHADTRTFLRDWAARHPAHLIENTANLGFVGSVNRGLDLARTWDDPVVLLNSDALLPPDWAPRLLRPLWEDASVGSVTPLSNDAELASVPEAGAASPITPEAALAIDRIAAGLNARAWVPTPAGVGFCMALSRQALEVVPRFDEVFAPGYGEEVDWCQRTRAAGFSHVYTPALYVAHVGGQSFGSTRKQALIQRNSEVISRRYPGFDAEVQGFVKRDPLASARLALGLARAEVMRAGPLPVTLAHSMGGGAEIDLQRRLARDLQQVGAALVIRVGGPCRFLLELHGVRADGSAGVTAVQTADWADVVCLLAPVTRRALVYSCAVGDPDPVTLPGFFLALRRAGDSLTVLMHDYFPLSPNHILLEEGERWQGLPDPARASVRHTTHRPDGACVTLADWRAHWGRLLRAADEVTCFSAAAQALVTQTYPQAHCALRPHALPVPVPAVSRPSSGRPVLGLLGNLAPHKGARVAAVLGRACARSGAGAGLVLLGDLDPAYRLPATARHHGRYAVDDLAALTARYGITCWLIPSLWPETFSFTTHEALATGLPVMTFDLGGQAEALRAALAQGAPGALLPLDWADDPAALLSLAARLSDARQVA</sequence>
<dbReference type="SUPFAM" id="SSF53756">
    <property type="entry name" value="UDP-Glycosyltransferase/glycogen phosphorylase"/>
    <property type="match status" value="1"/>
</dbReference>
<keyword evidence="6" id="KW-1185">Reference proteome</keyword>
<dbReference type="EMBL" id="JAGISH010000013">
    <property type="protein sequence ID" value="MBP0484491.1"/>
    <property type="molecule type" value="Genomic_DNA"/>
</dbReference>
<protein>
    <submittedName>
        <fullName evidence="5">Glycosyltransferase</fullName>
        <ecNumber evidence="5">2.4.-.-</ecNumber>
    </submittedName>
</protein>
<evidence type="ECO:0000259" key="4">
    <source>
        <dbReference type="Pfam" id="PF00535"/>
    </source>
</evidence>
<organism evidence="5 6">
    <name type="scientific">Sagittula salina</name>
    <dbReference type="NCBI Taxonomy" id="2820268"/>
    <lineage>
        <taxon>Bacteria</taxon>
        <taxon>Pseudomonadati</taxon>
        <taxon>Pseudomonadota</taxon>
        <taxon>Alphaproteobacteria</taxon>
        <taxon>Rhodobacterales</taxon>
        <taxon>Roseobacteraceae</taxon>
        <taxon>Sagittula</taxon>
    </lineage>
</organism>
<dbReference type="Gene3D" id="3.90.550.10">
    <property type="entry name" value="Spore Coat Polysaccharide Biosynthesis Protein SpsA, Chain A"/>
    <property type="match status" value="1"/>
</dbReference>
<gene>
    <name evidence="5" type="ORF">J5474_18630</name>
</gene>
<dbReference type="Proteomes" id="UP000675940">
    <property type="component" value="Unassembled WGS sequence"/>
</dbReference>
<evidence type="ECO:0000256" key="1">
    <source>
        <dbReference type="ARBA" id="ARBA00006739"/>
    </source>
</evidence>